<dbReference type="AlphaFoldDB" id="A0AAJ0HGB6"/>
<proteinExistence type="predicted"/>
<protein>
    <submittedName>
        <fullName evidence="2">Uncharacterized protein</fullName>
    </submittedName>
</protein>
<feature type="compositionally biased region" description="Basic residues" evidence="1">
    <location>
        <begin position="115"/>
        <end position="124"/>
    </location>
</feature>
<accession>A0AAJ0HGB6</accession>
<dbReference type="Proteomes" id="UP001275084">
    <property type="component" value="Unassembled WGS sequence"/>
</dbReference>
<keyword evidence="3" id="KW-1185">Reference proteome</keyword>
<name>A0AAJ0HGB6_9PEZI</name>
<feature type="compositionally biased region" description="Polar residues" evidence="1">
    <location>
        <begin position="129"/>
        <end position="141"/>
    </location>
</feature>
<evidence type="ECO:0000256" key="1">
    <source>
        <dbReference type="SAM" id="MobiDB-lite"/>
    </source>
</evidence>
<reference evidence="2" key="2">
    <citation type="submission" date="2023-06" db="EMBL/GenBank/DDBJ databases">
        <authorList>
            <consortium name="Lawrence Berkeley National Laboratory"/>
            <person name="Haridas S."/>
            <person name="Hensen N."/>
            <person name="Bonometti L."/>
            <person name="Westerberg I."/>
            <person name="Brannstrom I.O."/>
            <person name="Guillou S."/>
            <person name="Cros-Aarteil S."/>
            <person name="Calhoun S."/>
            <person name="Kuo A."/>
            <person name="Mondo S."/>
            <person name="Pangilinan J."/>
            <person name="Riley R."/>
            <person name="Labutti K."/>
            <person name="Andreopoulos B."/>
            <person name="Lipzen A."/>
            <person name="Chen C."/>
            <person name="Yanf M."/>
            <person name="Daum C."/>
            <person name="Ng V."/>
            <person name="Clum A."/>
            <person name="Steindorff A."/>
            <person name="Ohm R."/>
            <person name="Martin F."/>
            <person name="Silar P."/>
            <person name="Natvig D."/>
            <person name="Lalanne C."/>
            <person name="Gautier V."/>
            <person name="Ament-Velasquez S.L."/>
            <person name="Kruys A."/>
            <person name="Hutchinson M.I."/>
            <person name="Powell A.J."/>
            <person name="Barry K."/>
            <person name="Miller A.N."/>
            <person name="Grigoriev I.V."/>
            <person name="Debuchy R."/>
            <person name="Gladieux P."/>
            <person name="Thoren M.H."/>
            <person name="Johannesson H."/>
        </authorList>
    </citation>
    <scope>NUCLEOTIDE SEQUENCE</scope>
    <source>
        <strain evidence="2">CBS 955.72</strain>
    </source>
</reference>
<dbReference type="EMBL" id="JAUIQD010000005">
    <property type="protein sequence ID" value="KAK3350075.1"/>
    <property type="molecule type" value="Genomic_DNA"/>
</dbReference>
<reference evidence="2" key="1">
    <citation type="journal article" date="2023" name="Mol. Phylogenet. Evol.">
        <title>Genome-scale phylogeny and comparative genomics of the fungal order Sordariales.</title>
        <authorList>
            <person name="Hensen N."/>
            <person name="Bonometti L."/>
            <person name="Westerberg I."/>
            <person name="Brannstrom I.O."/>
            <person name="Guillou S."/>
            <person name="Cros-Aarteil S."/>
            <person name="Calhoun S."/>
            <person name="Haridas S."/>
            <person name="Kuo A."/>
            <person name="Mondo S."/>
            <person name="Pangilinan J."/>
            <person name="Riley R."/>
            <person name="LaButti K."/>
            <person name="Andreopoulos B."/>
            <person name="Lipzen A."/>
            <person name="Chen C."/>
            <person name="Yan M."/>
            <person name="Daum C."/>
            <person name="Ng V."/>
            <person name="Clum A."/>
            <person name="Steindorff A."/>
            <person name="Ohm R.A."/>
            <person name="Martin F."/>
            <person name="Silar P."/>
            <person name="Natvig D.O."/>
            <person name="Lalanne C."/>
            <person name="Gautier V."/>
            <person name="Ament-Velasquez S.L."/>
            <person name="Kruys A."/>
            <person name="Hutchinson M.I."/>
            <person name="Powell A.J."/>
            <person name="Barry K."/>
            <person name="Miller A.N."/>
            <person name="Grigoriev I.V."/>
            <person name="Debuchy R."/>
            <person name="Gladieux P."/>
            <person name="Hiltunen Thoren M."/>
            <person name="Johannesson H."/>
        </authorList>
    </citation>
    <scope>NUCLEOTIDE SEQUENCE</scope>
    <source>
        <strain evidence="2">CBS 955.72</strain>
    </source>
</reference>
<evidence type="ECO:0000313" key="2">
    <source>
        <dbReference type="EMBL" id="KAK3350075.1"/>
    </source>
</evidence>
<comment type="caution">
    <text evidence="2">The sequence shown here is derived from an EMBL/GenBank/DDBJ whole genome shotgun (WGS) entry which is preliminary data.</text>
</comment>
<feature type="region of interest" description="Disordered" evidence="1">
    <location>
        <begin position="113"/>
        <end position="141"/>
    </location>
</feature>
<organism evidence="2 3">
    <name type="scientific">Lasiosphaeria hispida</name>
    <dbReference type="NCBI Taxonomy" id="260671"/>
    <lineage>
        <taxon>Eukaryota</taxon>
        <taxon>Fungi</taxon>
        <taxon>Dikarya</taxon>
        <taxon>Ascomycota</taxon>
        <taxon>Pezizomycotina</taxon>
        <taxon>Sordariomycetes</taxon>
        <taxon>Sordariomycetidae</taxon>
        <taxon>Sordariales</taxon>
        <taxon>Lasiosphaeriaceae</taxon>
        <taxon>Lasiosphaeria</taxon>
    </lineage>
</organism>
<sequence length="213" mass="23611">MSWVVAAIEVAAPKHPSTLAPHQLHAPCPSVYDVVVLSARKAAGSALLAPTASALRFAPRPQVFRSPFRPASCRETTNATIYFASCMRSSVHGKQGRRNERWAAVRRRWETLKSTNKRRQRHPWARQGIASNQPSESQTQLQAPEVAFRRSGPAIGFNDSPEALPRKCENVGRTKCSLVFFLLLFLSEPLRVAFELHSCDRVLVALGQDRAGT</sequence>
<evidence type="ECO:0000313" key="3">
    <source>
        <dbReference type="Proteomes" id="UP001275084"/>
    </source>
</evidence>
<gene>
    <name evidence="2" type="ORF">B0T25DRAFT_258384</name>
</gene>